<sequence>MPRSSALVGLILLTFFVISFLTNIIGPLIPEIIDDFGLSLRLAALLPFAFFAAYGFFSIPAGFLIERTGEKPAMIGGFGIAYVGAQLLALSPTYTIAIASLFLIGSGMALLQVAINPLLRVAGGEEHFAFNATLGQLCFGLASFASPLVYAYLVHSLSQPELPDLFWLKVLARLTPPELPWISLYWVLAAVSLVMVAIFMAVRLPHVVRTAEEQAGTLSVYRQLLRQPIVWLFFLGIFAYVGSEQGLANWISEFLSRYHNYDPQTIGAQAVSAFWGFMTVGTLAGLLLLKLFDSRRVLVLFTGAALVCLTAALFGPGPLARWAFPLIGLFASVMWPVVFSLALNSIAAHHGAFSGILITGIVGGAIVPLIIGTLGDFIGLRGGLCFLYLTLGYVLSIGFWARPLIPNKTIRLRRQTTTPPSS</sequence>
<evidence type="ECO:0000256" key="1">
    <source>
        <dbReference type="ARBA" id="ARBA00004429"/>
    </source>
</evidence>
<dbReference type="InterPro" id="IPR020846">
    <property type="entry name" value="MFS_dom"/>
</dbReference>
<dbReference type="Gene3D" id="1.20.1250.20">
    <property type="entry name" value="MFS general substrate transporter like domains"/>
    <property type="match status" value="2"/>
</dbReference>
<dbReference type="EMBL" id="DSGB01000005">
    <property type="protein sequence ID" value="HER96315.1"/>
    <property type="molecule type" value="Genomic_DNA"/>
</dbReference>
<feature type="domain" description="Major facilitator superfamily (MFS) profile" evidence="7">
    <location>
        <begin position="7"/>
        <end position="410"/>
    </location>
</feature>
<feature type="transmembrane region" description="Helical" evidence="6">
    <location>
        <begin position="42"/>
        <end position="65"/>
    </location>
</feature>
<keyword evidence="2" id="KW-1003">Cell membrane</keyword>
<dbReference type="PANTHER" id="PTHR43702">
    <property type="entry name" value="L-FUCOSE-PROTON SYMPORTER"/>
    <property type="match status" value="1"/>
</dbReference>
<feature type="transmembrane region" description="Helical" evidence="6">
    <location>
        <begin position="266"/>
        <end position="289"/>
    </location>
</feature>
<feature type="transmembrane region" description="Helical" evidence="6">
    <location>
        <begin position="386"/>
        <end position="405"/>
    </location>
</feature>
<gene>
    <name evidence="8" type="ORF">ENO59_07340</name>
</gene>
<dbReference type="Pfam" id="PF07690">
    <property type="entry name" value="MFS_1"/>
    <property type="match status" value="1"/>
</dbReference>
<name>A0A7V2B103_RHOMR</name>
<dbReference type="SUPFAM" id="SSF103473">
    <property type="entry name" value="MFS general substrate transporter"/>
    <property type="match status" value="1"/>
</dbReference>
<feature type="transmembrane region" description="Helical" evidence="6">
    <location>
        <begin position="72"/>
        <end position="90"/>
    </location>
</feature>
<comment type="caution">
    <text evidence="8">The sequence shown here is derived from an EMBL/GenBank/DDBJ whole genome shotgun (WGS) entry which is preliminary data.</text>
</comment>
<organism evidence="8">
    <name type="scientific">Rhodothermus marinus</name>
    <name type="common">Rhodothermus obamensis</name>
    <dbReference type="NCBI Taxonomy" id="29549"/>
    <lineage>
        <taxon>Bacteria</taxon>
        <taxon>Pseudomonadati</taxon>
        <taxon>Rhodothermota</taxon>
        <taxon>Rhodothermia</taxon>
        <taxon>Rhodothermales</taxon>
        <taxon>Rhodothermaceae</taxon>
        <taxon>Rhodothermus</taxon>
    </lineage>
</organism>
<dbReference type="PROSITE" id="PS50850">
    <property type="entry name" value="MFS"/>
    <property type="match status" value="1"/>
</dbReference>
<keyword evidence="4 6" id="KW-1133">Transmembrane helix</keyword>
<evidence type="ECO:0000313" key="8">
    <source>
        <dbReference type="EMBL" id="HER96315.1"/>
    </source>
</evidence>
<feature type="transmembrane region" description="Helical" evidence="6">
    <location>
        <begin position="7"/>
        <end position="30"/>
    </location>
</feature>
<feature type="transmembrane region" description="Helical" evidence="6">
    <location>
        <begin position="296"/>
        <end position="316"/>
    </location>
</feature>
<protein>
    <submittedName>
        <fullName evidence="8">MFS transporter</fullName>
    </submittedName>
</protein>
<feature type="transmembrane region" description="Helical" evidence="6">
    <location>
        <begin position="322"/>
        <end position="343"/>
    </location>
</feature>
<feature type="transmembrane region" description="Helical" evidence="6">
    <location>
        <begin position="96"/>
        <end position="116"/>
    </location>
</feature>
<evidence type="ECO:0000256" key="5">
    <source>
        <dbReference type="ARBA" id="ARBA00023136"/>
    </source>
</evidence>
<dbReference type="GO" id="GO:0005886">
    <property type="term" value="C:plasma membrane"/>
    <property type="evidence" value="ECO:0007669"/>
    <property type="project" value="UniProtKB-SubCell"/>
</dbReference>
<comment type="subcellular location">
    <subcellularLocation>
        <location evidence="1">Cell inner membrane</location>
        <topology evidence="1">Multi-pass membrane protein</topology>
    </subcellularLocation>
</comment>
<keyword evidence="5 6" id="KW-0472">Membrane</keyword>
<evidence type="ECO:0000259" key="7">
    <source>
        <dbReference type="PROSITE" id="PS50850"/>
    </source>
</evidence>
<dbReference type="InterPro" id="IPR050375">
    <property type="entry name" value="MFS_TsgA-like"/>
</dbReference>
<feature type="transmembrane region" description="Helical" evidence="6">
    <location>
        <begin position="355"/>
        <end position="374"/>
    </location>
</feature>
<dbReference type="PANTHER" id="PTHR43702:SF12">
    <property type="entry name" value="N-ACETYL GLUCOSAMINE TRANSPORTER NAGP"/>
    <property type="match status" value="1"/>
</dbReference>
<feature type="transmembrane region" description="Helical" evidence="6">
    <location>
        <begin position="224"/>
        <end position="242"/>
    </location>
</feature>
<evidence type="ECO:0000256" key="3">
    <source>
        <dbReference type="ARBA" id="ARBA00022692"/>
    </source>
</evidence>
<evidence type="ECO:0000256" key="4">
    <source>
        <dbReference type="ARBA" id="ARBA00022989"/>
    </source>
</evidence>
<accession>A0A7V2B103</accession>
<dbReference type="AlphaFoldDB" id="A0A7V2B103"/>
<proteinExistence type="predicted"/>
<dbReference type="GO" id="GO:0022857">
    <property type="term" value="F:transmembrane transporter activity"/>
    <property type="evidence" value="ECO:0007669"/>
    <property type="project" value="InterPro"/>
</dbReference>
<dbReference type="InterPro" id="IPR036259">
    <property type="entry name" value="MFS_trans_sf"/>
</dbReference>
<evidence type="ECO:0000256" key="6">
    <source>
        <dbReference type="SAM" id="Phobius"/>
    </source>
</evidence>
<reference evidence="8" key="1">
    <citation type="journal article" date="2020" name="mSystems">
        <title>Genome- and Community-Level Interaction Insights into Carbon Utilization and Element Cycling Functions of Hydrothermarchaeota in Hydrothermal Sediment.</title>
        <authorList>
            <person name="Zhou Z."/>
            <person name="Liu Y."/>
            <person name="Xu W."/>
            <person name="Pan J."/>
            <person name="Luo Z.H."/>
            <person name="Li M."/>
        </authorList>
    </citation>
    <scope>NUCLEOTIDE SEQUENCE [LARGE SCALE GENOMIC DNA]</scope>
    <source>
        <strain evidence="8">SpSt-143</strain>
    </source>
</reference>
<keyword evidence="3 6" id="KW-0812">Transmembrane</keyword>
<feature type="transmembrane region" description="Helical" evidence="6">
    <location>
        <begin position="184"/>
        <end position="204"/>
    </location>
</feature>
<evidence type="ECO:0000256" key="2">
    <source>
        <dbReference type="ARBA" id="ARBA00022475"/>
    </source>
</evidence>
<dbReference type="InterPro" id="IPR011701">
    <property type="entry name" value="MFS"/>
</dbReference>
<feature type="transmembrane region" description="Helical" evidence="6">
    <location>
        <begin position="128"/>
        <end position="153"/>
    </location>
</feature>